<dbReference type="Pfam" id="PF00528">
    <property type="entry name" value="BPD_transp_1"/>
    <property type="match status" value="1"/>
</dbReference>
<dbReference type="STRING" id="930152.SAMN05216565_102232"/>
<dbReference type="OrthoDB" id="9773683at2"/>
<feature type="transmembrane region" description="Helical" evidence="7">
    <location>
        <begin position="142"/>
        <end position="163"/>
    </location>
</feature>
<feature type="transmembrane region" description="Helical" evidence="7">
    <location>
        <begin position="283"/>
        <end position="306"/>
    </location>
</feature>
<accession>A0A1H0RJZ8</accession>
<evidence type="ECO:0000256" key="6">
    <source>
        <dbReference type="ARBA" id="ARBA00023136"/>
    </source>
</evidence>
<dbReference type="GO" id="GO:0055085">
    <property type="term" value="P:transmembrane transport"/>
    <property type="evidence" value="ECO:0007669"/>
    <property type="project" value="InterPro"/>
</dbReference>
<dbReference type="PANTHER" id="PTHR43163:SF6">
    <property type="entry name" value="DIPEPTIDE TRANSPORT SYSTEM PERMEASE PROTEIN DPPB-RELATED"/>
    <property type="match status" value="1"/>
</dbReference>
<dbReference type="Proteomes" id="UP000199159">
    <property type="component" value="Unassembled WGS sequence"/>
</dbReference>
<feature type="transmembrane region" description="Helical" evidence="7">
    <location>
        <begin position="183"/>
        <end position="202"/>
    </location>
</feature>
<organism evidence="9 10">
    <name type="scientific">Litchfieldia salsa</name>
    <dbReference type="NCBI Taxonomy" id="930152"/>
    <lineage>
        <taxon>Bacteria</taxon>
        <taxon>Bacillati</taxon>
        <taxon>Bacillota</taxon>
        <taxon>Bacilli</taxon>
        <taxon>Bacillales</taxon>
        <taxon>Bacillaceae</taxon>
        <taxon>Litchfieldia</taxon>
    </lineage>
</organism>
<keyword evidence="3" id="KW-1003">Cell membrane</keyword>
<dbReference type="Pfam" id="PF19300">
    <property type="entry name" value="BPD_transp_1_N"/>
    <property type="match status" value="1"/>
</dbReference>
<keyword evidence="2 7" id="KW-0813">Transport</keyword>
<reference evidence="10" key="1">
    <citation type="submission" date="2016-10" db="EMBL/GenBank/DDBJ databases">
        <authorList>
            <person name="Varghese N."/>
            <person name="Submissions S."/>
        </authorList>
    </citation>
    <scope>NUCLEOTIDE SEQUENCE [LARGE SCALE GENOMIC DNA]</scope>
    <source>
        <strain evidence="10">IBRC-M10078</strain>
    </source>
</reference>
<comment type="subcellular location">
    <subcellularLocation>
        <location evidence="1 7">Cell membrane</location>
        <topology evidence="1 7">Multi-pass membrane protein</topology>
    </subcellularLocation>
</comment>
<dbReference type="EMBL" id="FNJU01000002">
    <property type="protein sequence ID" value="SDP29326.1"/>
    <property type="molecule type" value="Genomic_DNA"/>
</dbReference>
<evidence type="ECO:0000256" key="1">
    <source>
        <dbReference type="ARBA" id="ARBA00004651"/>
    </source>
</evidence>
<evidence type="ECO:0000313" key="9">
    <source>
        <dbReference type="EMBL" id="SDP29326.1"/>
    </source>
</evidence>
<protein>
    <submittedName>
        <fullName evidence="9">Peptide/nickel transport system permease protein</fullName>
    </submittedName>
</protein>
<evidence type="ECO:0000256" key="5">
    <source>
        <dbReference type="ARBA" id="ARBA00022989"/>
    </source>
</evidence>
<dbReference type="SUPFAM" id="SSF161098">
    <property type="entry name" value="MetI-like"/>
    <property type="match status" value="1"/>
</dbReference>
<keyword evidence="6 7" id="KW-0472">Membrane</keyword>
<evidence type="ECO:0000256" key="7">
    <source>
        <dbReference type="RuleBase" id="RU363032"/>
    </source>
</evidence>
<evidence type="ECO:0000256" key="2">
    <source>
        <dbReference type="ARBA" id="ARBA00022448"/>
    </source>
</evidence>
<feature type="transmembrane region" description="Helical" evidence="7">
    <location>
        <begin position="9"/>
        <end position="30"/>
    </location>
</feature>
<keyword evidence="5 7" id="KW-1133">Transmembrane helix</keyword>
<dbReference type="InterPro" id="IPR035906">
    <property type="entry name" value="MetI-like_sf"/>
</dbReference>
<feature type="transmembrane region" description="Helical" evidence="7">
    <location>
        <begin position="99"/>
        <end position="121"/>
    </location>
</feature>
<dbReference type="GO" id="GO:0005886">
    <property type="term" value="C:plasma membrane"/>
    <property type="evidence" value="ECO:0007669"/>
    <property type="project" value="UniProtKB-SubCell"/>
</dbReference>
<keyword evidence="10" id="KW-1185">Reference proteome</keyword>
<dbReference type="Gene3D" id="1.10.3720.10">
    <property type="entry name" value="MetI-like"/>
    <property type="match status" value="1"/>
</dbReference>
<evidence type="ECO:0000259" key="8">
    <source>
        <dbReference type="PROSITE" id="PS50928"/>
    </source>
</evidence>
<dbReference type="PROSITE" id="PS50928">
    <property type="entry name" value="ABC_TM1"/>
    <property type="match status" value="1"/>
</dbReference>
<feature type="transmembrane region" description="Helical" evidence="7">
    <location>
        <begin position="238"/>
        <end position="263"/>
    </location>
</feature>
<sequence length="316" mass="34571">MFQYIVRRLVIAIPVLIGVTIFSFFIVNLAPGNPVDMQVNPFATEADREIRKEALGLNDPIYVQYVHWLQNLVKGDFGYSFSTYEPVGEMIAKRIGPTLLLMGASLVVAYLIAIPIGILSATRQYSWIDYFTTTVSFLGISIPNFFLGLGAIYVFAVIFQVLPTGGMNTLGGDGGIVDTFKHLVLPALVLGTASAGNMVRYVRSSMLEVLGQDYLRTARAKGLREFVVTNKHALKNALIPIITVIGLDIPLLIGGAVVTEQIFQWPGLGQLTIQSIGSRDYPTLMAINFMAAIVVLGSNLIADFLYSVADPRIKYN</sequence>
<evidence type="ECO:0000313" key="10">
    <source>
        <dbReference type="Proteomes" id="UP000199159"/>
    </source>
</evidence>
<dbReference type="RefSeq" id="WP_090850565.1">
    <property type="nucleotide sequence ID" value="NZ_FNJU01000002.1"/>
</dbReference>
<keyword evidence="4 7" id="KW-0812">Transmembrane</keyword>
<dbReference type="CDD" id="cd06261">
    <property type="entry name" value="TM_PBP2"/>
    <property type="match status" value="1"/>
</dbReference>
<feature type="domain" description="ABC transmembrane type-1" evidence="8">
    <location>
        <begin position="95"/>
        <end position="302"/>
    </location>
</feature>
<comment type="similarity">
    <text evidence="7">Belongs to the binding-protein-dependent transport system permease family.</text>
</comment>
<evidence type="ECO:0000256" key="3">
    <source>
        <dbReference type="ARBA" id="ARBA00022475"/>
    </source>
</evidence>
<gene>
    <name evidence="9" type="ORF">SAMN05216565_102232</name>
</gene>
<dbReference type="InterPro" id="IPR000515">
    <property type="entry name" value="MetI-like"/>
</dbReference>
<dbReference type="AlphaFoldDB" id="A0A1H0RJZ8"/>
<name>A0A1H0RJZ8_9BACI</name>
<dbReference type="InterPro" id="IPR045621">
    <property type="entry name" value="BPD_transp_1_N"/>
</dbReference>
<proteinExistence type="inferred from homology"/>
<evidence type="ECO:0000256" key="4">
    <source>
        <dbReference type="ARBA" id="ARBA00022692"/>
    </source>
</evidence>
<dbReference type="PANTHER" id="PTHR43163">
    <property type="entry name" value="DIPEPTIDE TRANSPORT SYSTEM PERMEASE PROTEIN DPPB-RELATED"/>
    <property type="match status" value="1"/>
</dbReference>